<proteinExistence type="predicted"/>
<keyword evidence="2" id="KW-1185">Reference proteome</keyword>
<reference evidence="1" key="1">
    <citation type="submission" date="2017-07" db="EMBL/GenBank/DDBJ databases">
        <title>The cable genome - Insights into the physiology and evolution of filamentous bacteria capable of sulfide oxidation via long distance electron transfer.</title>
        <authorList>
            <person name="Thorup C."/>
            <person name="Bjerg J.T."/>
            <person name="Schreiber L."/>
            <person name="Nielsen L.P."/>
            <person name="Kjeldsen K.U."/>
            <person name="Boesen T."/>
            <person name="Boggild A."/>
            <person name="Meysman F."/>
            <person name="Geelhoed J."/>
            <person name="Schramm A."/>
        </authorList>
    </citation>
    <scope>NUCLEOTIDE SEQUENCE [LARGE SCALE GENOMIC DNA]</scope>
    <source>
        <strain evidence="1">GS</strain>
    </source>
</reference>
<dbReference type="EMBL" id="NQJD01000046">
    <property type="protein sequence ID" value="TAA73962.1"/>
    <property type="molecule type" value="Genomic_DNA"/>
</dbReference>
<gene>
    <name evidence="1" type="ORF">CDV28_1465</name>
</gene>
<dbReference type="AlphaFoldDB" id="A0A521FYX5"/>
<protein>
    <submittedName>
        <fullName evidence="1">Uncharacterized protein</fullName>
    </submittedName>
</protein>
<dbReference type="Proteomes" id="UP000316238">
    <property type="component" value="Unassembled WGS sequence"/>
</dbReference>
<name>A0A521FYX5_9BACT</name>
<organism evidence="1 2">
    <name type="scientific">Candidatus Electronema aureum</name>
    <dbReference type="NCBI Taxonomy" id="2005002"/>
    <lineage>
        <taxon>Bacteria</taxon>
        <taxon>Pseudomonadati</taxon>
        <taxon>Thermodesulfobacteriota</taxon>
        <taxon>Desulfobulbia</taxon>
        <taxon>Desulfobulbales</taxon>
        <taxon>Desulfobulbaceae</taxon>
        <taxon>Candidatus Electronema</taxon>
    </lineage>
</organism>
<comment type="caution">
    <text evidence="1">The sequence shown here is derived from an EMBL/GenBank/DDBJ whole genome shotgun (WGS) entry which is preliminary data.</text>
</comment>
<evidence type="ECO:0000313" key="1">
    <source>
        <dbReference type="EMBL" id="TAA73962.1"/>
    </source>
</evidence>
<accession>A0A521FYX5</accession>
<sequence length="43" mass="5018">MAFTDFNSPNEVQKAYSITYAEEEFLHDVLRMPSGAFFQQILM</sequence>
<evidence type="ECO:0000313" key="2">
    <source>
        <dbReference type="Proteomes" id="UP000316238"/>
    </source>
</evidence>